<gene>
    <name evidence="2" type="ORF">B2M20_08495</name>
</gene>
<dbReference type="AlphaFoldDB" id="A0A1V4HYG0"/>
<evidence type="ECO:0000313" key="3">
    <source>
        <dbReference type="Proteomes" id="UP000189940"/>
    </source>
</evidence>
<comment type="caution">
    <text evidence="2">The sequence shown here is derived from an EMBL/GenBank/DDBJ whole genome shotgun (WGS) entry which is preliminary data.</text>
</comment>
<feature type="compositionally biased region" description="Basic and acidic residues" evidence="1">
    <location>
        <begin position="47"/>
        <end position="56"/>
    </location>
</feature>
<dbReference type="RefSeq" id="WP_079446620.1">
    <property type="nucleotide sequence ID" value="NZ_MWPQ01000039.1"/>
</dbReference>
<dbReference type="STRING" id="29421.B2M20_08495"/>
<name>A0A1V4HYG0_NITVU</name>
<dbReference type="Proteomes" id="UP000189940">
    <property type="component" value="Unassembled WGS sequence"/>
</dbReference>
<evidence type="ECO:0000313" key="2">
    <source>
        <dbReference type="EMBL" id="OPH83021.1"/>
    </source>
</evidence>
<feature type="region of interest" description="Disordered" evidence="1">
    <location>
        <begin position="47"/>
        <end position="67"/>
    </location>
</feature>
<proteinExistence type="predicted"/>
<evidence type="ECO:0000256" key="1">
    <source>
        <dbReference type="SAM" id="MobiDB-lite"/>
    </source>
</evidence>
<keyword evidence="3" id="KW-1185">Reference proteome</keyword>
<reference evidence="2 3" key="1">
    <citation type="submission" date="2017-02" db="EMBL/GenBank/DDBJ databases">
        <title>Genome sequence of the nitrite-oxidizing bacterium Nitrobacter vulgaris strain Ab1.</title>
        <authorList>
            <person name="Mellbye B.L."/>
            <person name="Davis E.W."/>
            <person name="Spieck E."/>
            <person name="Chang J.H."/>
            <person name="Bottomley P.J."/>
            <person name="Sayavedra-Soto L.A."/>
        </authorList>
    </citation>
    <scope>NUCLEOTIDE SEQUENCE [LARGE SCALE GENOMIC DNA]</scope>
    <source>
        <strain evidence="2 3">Ab1</strain>
    </source>
</reference>
<accession>A0A1V4HYG0</accession>
<dbReference type="EMBL" id="MWPQ01000039">
    <property type="protein sequence ID" value="OPH83021.1"/>
    <property type="molecule type" value="Genomic_DNA"/>
</dbReference>
<organism evidence="2 3">
    <name type="scientific">Nitrobacter vulgaris</name>
    <dbReference type="NCBI Taxonomy" id="29421"/>
    <lineage>
        <taxon>Bacteria</taxon>
        <taxon>Pseudomonadati</taxon>
        <taxon>Pseudomonadota</taxon>
        <taxon>Alphaproteobacteria</taxon>
        <taxon>Hyphomicrobiales</taxon>
        <taxon>Nitrobacteraceae</taxon>
        <taxon>Nitrobacter</taxon>
    </lineage>
</organism>
<sequence length="67" mass="7888">MQTRSRFRPNPKSLYQRLNDEAQRLRKEARGTQPGVERERLIREARQAETASHMDKWLSSPGLQAPR</sequence>
<protein>
    <submittedName>
        <fullName evidence="2">Uncharacterized protein</fullName>
    </submittedName>
</protein>